<reference evidence="2 3" key="1">
    <citation type="submission" date="2015-04" db="EMBL/GenBank/DDBJ databases">
        <title>Lasius niger genome sequencing.</title>
        <authorList>
            <person name="Konorov E.A."/>
            <person name="Nikitin M.A."/>
            <person name="Kirill M.V."/>
            <person name="Chang P."/>
        </authorList>
    </citation>
    <scope>NUCLEOTIDE SEQUENCE [LARGE SCALE GENOMIC DNA]</scope>
    <source>
        <tissue evidence="2">Whole</tissue>
    </source>
</reference>
<gene>
    <name evidence="2" type="ORF">RF55_14284</name>
</gene>
<keyword evidence="3" id="KW-1185">Reference proteome</keyword>
<dbReference type="GO" id="GO:0006629">
    <property type="term" value="P:lipid metabolic process"/>
    <property type="evidence" value="ECO:0007669"/>
    <property type="project" value="InterPro"/>
</dbReference>
<name>A0A0J7K8P9_LASNI</name>
<dbReference type="STRING" id="67767.A0A0J7K8P9"/>
<dbReference type="Gene3D" id="3.40.50.1820">
    <property type="entry name" value="alpha/beta hydrolase"/>
    <property type="match status" value="1"/>
</dbReference>
<evidence type="ECO:0000313" key="3">
    <source>
        <dbReference type="Proteomes" id="UP000036403"/>
    </source>
</evidence>
<dbReference type="PaxDb" id="67767-A0A0J7K8P9"/>
<comment type="caution">
    <text evidence="2">The sequence shown here is derived from an EMBL/GenBank/DDBJ whole genome shotgun (WGS) entry which is preliminary data.</text>
</comment>
<dbReference type="InterPro" id="IPR029058">
    <property type="entry name" value="AB_hydrolase_fold"/>
</dbReference>
<accession>A0A0J7K8P9</accession>
<dbReference type="EMBL" id="LBMM01011715">
    <property type="protein sequence ID" value="KMQ86674.1"/>
    <property type="molecule type" value="Genomic_DNA"/>
</dbReference>
<dbReference type="OrthoDB" id="6514505at2759"/>
<proteinExistence type="predicted"/>
<sequence>MIRKEGYPAEAHVVKTEDGYLLTLHRIPNDNGSLPVLLQHGLLSSSADWLVLGKGKALRTLQEIGD</sequence>
<dbReference type="PANTHER" id="PTHR11005">
    <property type="entry name" value="LYSOSOMAL ACID LIPASE-RELATED"/>
    <property type="match status" value="1"/>
</dbReference>
<dbReference type="Pfam" id="PF04083">
    <property type="entry name" value="Abhydro_lipase"/>
    <property type="match status" value="1"/>
</dbReference>
<evidence type="ECO:0000259" key="1">
    <source>
        <dbReference type="Pfam" id="PF04083"/>
    </source>
</evidence>
<evidence type="ECO:0000313" key="2">
    <source>
        <dbReference type="EMBL" id="KMQ86674.1"/>
    </source>
</evidence>
<dbReference type="AlphaFoldDB" id="A0A0J7K8P9"/>
<feature type="domain" description="Partial AB-hydrolase lipase" evidence="1">
    <location>
        <begin position="1"/>
        <end position="51"/>
    </location>
</feature>
<dbReference type="Proteomes" id="UP000036403">
    <property type="component" value="Unassembled WGS sequence"/>
</dbReference>
<protein>
    <submittedName>
        <fullName evidence="2">Lipase 1</fullName>
    </submittedName>
</protein>
<dbReference type="SUPFAM" id="SSF53474">
    <property type="entry name" value="alpha/beta-Hydrolases"/>
    <property type="match status" value="1"/>
</dbReference>
<organism evidence="2 3">
    <name type="scientific">Lasius niger</name>
    <name type="common">Black garden ant</name>
    <dbReference type="NCBI Taxonomy" id="67767"/>
    <lineage>
        <taxon>Eukaryota</taxon>
        <taxon>Metazoa</taxon>
        <taxon>Ecdysozoa</taxon>
        <taxon>Arthropoda</taxon>
        <taxon>Hexapoda</taxon>
        <taxon>Insecta</taxon>
        <taxon>Pterygota</taxon>
        <taxon>Neoptera</taxon>
        <taxon>Endopterygota</taxon>
        <taxon>Hymenoptera</taxon>
        <taxon>Apocrita</taxon>
        <taxon>Aculeata</taxon>
        <taxon>Formicoidea</taxon>
        <taxon>Formicidae</taxon>
        <taxon>Formicinae</taxon>
        <taxon>Lasius</taxon>
        <taxon>Lasius</taxon>
    </lineage>
</organism>
<dbReference type="InterPro" id="IPR006693">
    <property type="entry name" value="AB_hydrolase_lipase"/>
</dbReference>